<feature type="region of interest" description="Disordered" evidence="1">
    <location>
        <begin position="1"/>
        <end position="29"/>
    </location>
</feature>
<reference evidence="2 3" key="1">
    <citation type="submission" date="2021-06" db="EMBL/GenBank/DDBJ databases">
        <title>Caerostris extrusa draft genome.</title>
        <authorList>
            <person name="Kono N."/>
            <person name="Arakawa K."/>
        </authorList>
    </citation>
    <scope>NUCLEOTIDE SEQUENCE [LARGE SCALE GENOMIC DNA]</scope>
</reference>
<proteinExistence type="predicted"/>
<gene>
    <name evidence="2" type="ORF">CEXT_465881</name>
</gene>
<keyword evidence="3" id="KW-1185">Reference proteome</keyword>
<dbReference type="EMBL" id="BPLR01005141">
    <property type="protein sequence ID" value="GIY00080.1"/>
    <property type="molecule type" value="Genomic_DNA"/>
</dbReference>
<evidence type="ECO:0000313" key="3">
    <source>
        <dbReference type="Proteomes" id="UP001054945"/>
    </source>
</evidence>
<evidence type="ECO:0000313" key="2">
    <source>
        <dbReference type="EMBL" id="GIY00080.1"/>
    </source>
</evidence>
<sequence length="71" mass="8124">MSPPRSLERPELQPGANWKNQIERPPVPQRSAAEIAGGLCSIESDFVAISQLHHVFHLIETFHRMRQKHCL</sequence>
<organism evidence="2 3">
    <name type="scientific">Caerostris extrusa</name>
    <name type="common">Bark spider</name>
    <name type="synonym">Caerostris bankana</name>
    <dbReference type="NCBI Taxonomy" id="172846"/>
    <lineage>
        <taxon>Eukaryota</taxon>
        <taxon>Metazoa</taxon>
        <taxon>Ecdysozoa</taxon>
        <taxon>Arthropoda</taxon>
        <taxon>Chelicerata</taxon>
        <taxon>Arachnida</taxon>
        <taxon>Araneae</taxon>
        <taxon>Araneomorphae</taxon>
        <taxon>Entelegynae</taxon>
        <taxon>Araneoidea</taxon>
        <taxon>Araneidae</taxon>
        <taxon>Caerostris</taxon>
    </lineage>
</organism>
<accession>A0AAV4PWB0</accession>
<dbReference type="Proteomes" id="UP001054945">
    <property type="component" value="Unassembled WGS sequence"/>
</dbReference>
<name>A0AAV4PWB0_CAEEX</name>
<comment type="caution">
    <text evidence="2">The sequence shown here is derived from an EMBL/GenBank/DDBJ whole genome shotgun (WGS) entry which is preliminary data.</text>
</comment>
<feature type="compositionally biased region" description="Basic and acidic residues" evidence="1">
    <location>
        <begin position="1"/>
        <end position="11"/>
    </location>
</feature>
<evidence type="ECO:0000256" key="1">
    <source>
        <dbReference type="SAM" id="MobiDB-lite"/>
    </source>
</evidence>
<protein>
    <submittedName>
        <fullName evidence="2">Uncharacterized protein</fullName>
    </submittedName>
</protein>
<dbReference type="AlphaFoldDB" id="A0AAV4PWB0"/>